<dbReference type="AlphaFoldDB" id="F4SD61"/>
<accession>F4SD61</accession>
<evidence type="ECO:0000313" key="2">
    <source>
        <dbReference type="Proteomes" id="UP000001072"/>
    </source>
</evidence>
<dbReference type="VEuPathDB" id="FungiDB:MELLADRAFT_79835"/>
<name>F4SD61_MELLP</name>
<dbReference type="HOGENOM" id="CLU_2292307_0_0_1"/>
<proteinExistence type="predicted"/>
<sequence length="101" mass="11675">MNLKLLPLTPGYNATRWNSEFDSLKRLVQARKVVNKLLADDLDLLKGKKLQKGSQKPRGYFHEVFFSPDNWSALEELTTELALTFIYVPSRLFEFKSLLGK</sequence>
<dbReference type="EMBL" id="GL883238">
    <property type="protein sequence ID" value="EGF97416.1"/>
    <property type="molecule type" value="Genomic_DNA"/>
</dbReference>
<dbReference type="GeneID" id="18933324"/>
<dbReference type="OrthoDB" id="10497929at2759"/>
<dbReference type="RefSeq" id="XP_007419318.1">
    <property type="nucleotide sequence ID" value="XM_007419256.1"/>
</dbReference>
<reference evidence="2" key="1">
    <citation type="journal article" date="2011" name="Proc. Natl. Acad. Sci. U.S.A.">
        <title>Obligate biotrophy features unraveled by the genomic analysis of rust fungi.</title>
        <authorList>
            <person name="Duplessis S."/>
            <person name="Cuomo C.A."/>
            <person name="Lin Y.-C."/>
            <person name="Aerts A."/>
            <person name="Tisserant E."/>
            <person name="Veneault-Fourrey C."/>
            <person name="Joly D.L."/>
            <person name="Hacquard S."/>
            <person name="Amselem J."/>
            <person name="Cantarel B.L."/>
            <person name="Chiu R."/>
            <person name="Coutinho P.M."/>
            <person name="Feau N."/>
            <person name="Field M."/>
            <person name="Frey P."/>
            <person name="Gelhaye E."/>
            <person name="Goldberg J."/>
            <person name="Grabherr M.G."/>
            <person name="Kodira C.D."/>
            <person name="Kohler A."/>
            <person name="Kuees U."/>
            <person name="Lindquist E.A."/>
            <person name="Lucas S.M."/>
            <person name="Mago R."/>
            <person name="Mauceli E."/>
            <person name="Morin E."/>
            <person name="Murat C."/>
            <person name="Pangilinan J.L."/>
            <person name="Park R."/>
            <person name="Pearson M."/>
            <person name="Quesneville H."/>
            <person name="Rouhier N."/>
            <person name="Sakthikumar S."/>
            <person name="Salamov A.A."/>
            <person name="Schmutz J."/>
            <person name="Selles B."/>
            <person name="Shapiro H."/>
            <person name="Tanguay P."/>
            <person name="Tuskan G.A."/>
            <person name="Henrissat B."/>
            <person name="Van de Peer Y."/>
            <person name="Rouze P."/>
            <person name="Ellis J.G."/>
            <person name="Dodds P.N."/>
            <person name="Schein J.E."/>
            <person name="Zhong S."/>
            <person name="Hamelin R.C."/>
            <person name="Grigoriev I.V."/>
            <person name="Szabo L.J."/>
            <person name="Martin F."/>
        </authorList>
    </citation>
    <scope>NUCLEOTIDE SEQUENCE [LARGE SCALE GENOMIC DNA]</scope>
    <source>
        <strain evidence="2">98AG31 / pathotype 3-4-7</strain>
    </source>
</reference>
<protein>
    <submittedName>
        <fullName evidence="1">Uncharacterized protein</fullName>
    </submittedName>
</protein>
<dbReference type="InParanoid" id="F4SD61"/>
<dbReference type="KEGG" id="mlr:MELLADRAFT_79835"/>
<keyword evidence="2" id="KW-1185">Reference proteome</keyword>
<dbReference type="Proteomes" id="UP000001072">
    <property type="component" value="Unassembled WGS sequence"/>
</dbReference>
<organism evidence="2">
    <name type="scientific">Melampsora larici-populina (strain 98AG31 / pathotype 3-4-7)</name>
    <name type="common">Poplar leaf rust fungus</name>
    <dbReference type="NCBI Taxonomy" id="747676"/>
    <lineage>
        <taxon>Eukaryota</taxon>
        <taxon>Fungi</taxon>
        <taxon>Dikarya</taxon>
        <taxon>Basidiomycota</taxon>
        <taxon>Pucciniomycotina</taxon>
        <taxon>Pucciniomycetes</taxon>
        <taxon>Pucciniales</taxon>
        <taxon>Melampsoraceae</taxon>
        <taxon>Melampsora</taxon>
    </lineage>
</organism>
<gene>
    <name evidence="1" type="ORF">MELLADRAFT_79835</name>
</gene>
<evidence type="ECO:0000313" key="1">
    <source>
        <dbReference type="EMBL" id="EGF97416.1"/>
    </source>
</evidence>